<dbReference type="InterPro" id="IPR050142">
    <property type="entry name" value="MADS-box/MEF2_TF"/>
</dbReference>
<dbReference type="GO" id="GO:0003677">
    <property type="term" value="F:DNA binding"/>
    <property type="evidence" value="ECO:0007669"/>
    <property type="project" value="UniProtKB-KW"/>
</dbReference>
<evidence type="ECO:0000256" key="1">
    <source>
        <dbReference type="ARBA" id="ARBA00004123"/>
    </source>
</evidence>
<evidence type="ECO:0000256" key="2">
    <source>
        <dbReference type="ARBA" id="ARBA00023015"/>
    </source>
</evidence>
<dbReference type="Gene3D" id="3.40.1810.10">
    <property type="entry name" value="Transcription factor, MADS-box"/>
    <property type="match status" value="1"/>
</dbReference>
<dbReference type="SUPFAM" id="SSF55455">
    <property type="entry name" value="SRF-like"/>
    <property type="match status" value="1"/>
</dbReference>
<comment type="subcellular location">
    <subcellularLocation>
        <location evidence="1">Nucleus</location>
    </subcellularLocation>
</comment>
<comment type="caution">
    <text evidence="7">The sequence shown here is derived from an EMBL/GenBank/DDBJ whole genome shotgun (WGS) entry which is preliminary data.</text>
</comment>
<dbReference type="InterPro" id="IPR002100">
    <property type="entry name" value="TF_MADSbox"/>
</dbReference>
<dbReference type="AlphaFoldDB" id="A0ABD2YEP8"/>
<evidence type="ECO:0000256" key="3">
    <source>
        <dbReference type="ARBA" id="ARBA00023125"/>
    </source>
</evidence>
<gene>
    <name evidence="7" type="ORF">ACH5RR_034535</name>
</gene>
<sequence>MGRSKIQIKRIENTTSRQVTFSKRRNGILKKAYEISTLCDIEIALLMFSPAGRLTHFSNQNRMYEPDPGSKTSMEEIESCEKHLEAVLNRVIDRKELVLCDLVPTNHPNNMQKTVICPAKERLSSLRNAATNWLPDGGHNRHNLKSPILIADNRYNISTLCVPSQESSCNLKLENAKDCTRTSVDNNLPAWCHSNDSADVPASNKSSILRQVSKMHALIIFFSTFSVRSLDGQTYNLLTLSPGSNNEPKHPDVMPSDEVIEISGELVPVGCQQENGNNMSAIVKT</sequence>
<dbReference type="PROSITE" id="PS00350">
    <property type="entry name" value="MADS_BOX_1"/>
    <property type="match status" value="1"/>
</dbReference>
<dbReference type="SMART" id="SM00432">
    <property type="entry name" value="MADS"/>
    <property type="match status" value="1"/>
</dbReference>
<keyword evidence="2" id="KW-0805">Transcription regulation</keyword>
<keyword evidence="4" id="KW-0804">Transcription</keyword>
<dbReference type="PANTHER" id="PTHR48019">
    <property type="entry name" value="SERUM RESPONSE FACTOR HOMOLOG"/>
    <property type="match status" value="1"/>
</dbReference>
<dbReference type="Proteomes" id="UP001630127">
    <property type="component" value="Unassembled WGS sequence"/>
</dbReference>
<keyword evidence="5" id="KW-0539">Nucleus</keyword>
<keyword evidence="3" id="KW-0238">DNA-binding</keyword>
<keyword evidence="8" id="KW-1185">Reference proteome</keyword>
<dbReference type="CDD" id="cd00265">
    <property type="entry name" value="MADS_MEF2_like"/>
    <property type="match status" value="1"/>
</dbReference>
<organism evidence="7 8">
    <name type="scientific">Cinchona calisaya</name>
    <dbReference type="NCBI Taxonomy" id="153742"/>
    <lineage>
        <taxon>Eukaryota</taxon>
        <taxon>Viridiplantae</taxon>
        <taxon>Streptophyta</taxon>
        <taxon>Embryophyta</taxon>
        <taxon>Tracheophyta</taxon>
        <taxon>Spermatophyta</taxon>
        <taxon>Magnoliopsida</taxon>
        <taxon>eudicotyledons</taxon>
        <taxon>Gunneridae</taxon>
        <taxon>Pentapetalae</taxon>
        <taxon>asterids</taxon>
        <taxon>lamiids</taxon>
        <taxon>Gentianales</taxon>
        <taxon>Rubiaceae</taxon>
        <taxon>Cinchonoideae</taxon>
        <taxon>Cinchoneae</taxon>
        <taxon>Cinchona</taxon>
    </lineage>
</organism>
<evidence type="ECO:0000256" key="4">
    <source>
        <dbReference type="ARBA" id="ARBA00023163"/>
    </source>
</evidence>
<evidence type="ECO:0000313" key="8">
    <source>
        <dbReference type="Proteomes" id="UP001630127"/>
    </source>
</evidence>
<evidence type="ECO:0000313" key="7">
    <source>
        <dbReference type="EMBL" id="KAL3504694.1"/>
    </source>
</evidence>
<accession>A0ABD2YEP8</accession>
<feature type="domain" description="MADS-box" evidence="6">
    <location>
        <begin position="1"/>
        <end position="61"/>
    </location>
</feature>
<dbReference type="InterPro" id="IPR036879">
    <property type="entry name" value="TF_MADSbox_sf"/>
</dbReference>
<evidence type="ECO:0000256" key="5">
    <source>
        <dbReference type="ARBA" id="ARBA00023242"/>
    </source>
</evidence>
<name>A0ABD2YEP8_9GENT</name>
<dbReference type="PROSITE" id="PS50066">
    <property type="entry name" value="MADS_BOX_2"/>
    <property type="match status" value="1"/>
</dbReference>
<dbReference type="EMBL" id="JBJUIK010000014">
    <property type="protein sequence ID" value="KAL3504694.1"/>
    <property type="molecule type" value="Genomic_DNA"/>
</dbReference>
<protein>
    <recommendedName>
        <fullName evidence="6">MADS-box domain-containing protein</fullName>
    </recommendedName>
</protein>
<proteinExistence type="predicted"/>
<dbReference type="InterPro" id="IPR033896">
    <property type="entry name" value="MEF2-like_N"/>
</dbReference>
<dbReference type="Pfam" id="PF00319">
    <property type="entry name" value="SRF-TF"/>
    <property type="match status" value="1"/>
</dbReference>
<dbReference type="PRINTS" id="PR00404">
    <property type="entry name" value="MADSDOMAIN"/>
</dbReference>
<dbReference type="GO" id="GO:0005634">
    <property type="term" value="C:nucleus"/>
    <property type="evidence" value="ECO:0007669"/>
    <property type="project" value="UniProtKB-SubCell"/>
</dbReference>
<reference evidence="7 8" key="1">
    <citation type="submission" date="2024-11" db="EMBL/GenBank/DDBJ databases">
        <title>A near-complete genome assembly of Cinchona calisaya.</title>
        <authorList>
            <person name="Lian D.C."/>
            <person name="Zhao X.W."/>
            <person name="Wei L."/>
        </authorList>
    </citation>
    <scope>NUCLEOTIDE SEQUENCE [LARGE SCALE GENOMIC DNA]</scope>
    <source>
        <tissue evidence="7">Nenye</tissue>
    </source>
</reference>
<evidence type="ECO:0000259" key="6">
    <source>
        <dbReference type="PROSITE" id="PS50066"/>
    </source>
</evidence>